<dbReference type="InterPro" id="IPR057326">
    <property type="entry name" value="KR_dom"/>
</dbReference>
<protein>
    <submittedName>
        <fullName evidence="5">NAD(P)-dependent dehydrogenase (Short-subunit alcohol dehydrogenase family)</fullName>
    </submittedName>
</protein>
<dbReference type="CDD" id="cd05233">
    <property type="entry name" value="SDR_c"/>
    <property type="match status" value="1"/>
</dbReference>
<dbReference type="InterPro" id="IPR020904">
    <property type="entry name" value="Sc_DH/Rdtase_CS"/>
</dbReference>
<sequence>MEFAGKSVLVTGGSSGIGRAVGSMLAERGADVTIAGLDQAEVDAAVADLTLVARGTVAGFAVDVRSEPEVRALVDRAARPGGGLDVVVASAGVQRYGAAADTTTEEWDEVLDVNLRGCFLTARFAVPHLRARGGGSVVVVSSVQAFVSQRAVAAYVASKAGLLGFVRSLAVDEAANGIRVNAVCPGSVDTTMLRDAARLFAGDAASAAELIGRWGAAHPLGRVARAEEVAEVVAFLAGDRASFVTGAAIPVDGGLLASAGVVLPE</sequence>
<evidence type="ECO:0000313" key="6">
    <source>
        <dbReference type="Proteomes" id="UP000294927"/>
    </source>
</evidence>
<gene>
    <name evidence="5" type="ORF">CLV71_1277</name>
</gene>
<evidence type="ECO:0000256" key="2">
    <source>
        <dbReference type="ARBA" id="ARBA00023002"/>
    </source>
</evidence>
<dbReference type="InterPro" id="IPR002347">
    <property type="entry name" value="SDR_fam"/>
</dbReference>
<dbReference type="EMBL" id="SOCP01000027">
    <property type="protein sequence ID" value="TDV38564.1"/>
    <property type="molecule type" value="Genomic_DNA"/>
</dbReference>
<evidence type="ECO:0000259" key="4">
    <source>
        <dbReference type="SMART" id="SM00822"/>
    </source>
</evidence>
<evidence type="ECO:0000313" key="5">
    <source>
        <dbReference type="EMBL" id="TDV38564.1"/>
    </source>
</evidence>
<dbReference type="FunFam" id="3.40.50.720:FF:000084">
    <property type="entry name" value="Short-chain dehydrogenase reductase"/>
    <property type="match status" value="1"/>
</dbReference>
<dbReference type="SUPFAM" id="SSF51735">
    <property type="entry name" value="NAD(P)-binding Rossmann-fold domains"/>
    <property type="match status" value="1"/>
</dbReference>
<dbReference type="GO" id="GO:0016491">
    <property type="term" value="F:oxidoreductase activity"/>
    <property type="evidence" value="ECO:0007669"/>
    <property type="project" value="UniProtKB-KW"/>
</dbReference>
<evidence type="ECO:0000256" key="1">
    <source>
        <dbReference type="ARBA" id="ARBA00006484"/>
    </source>
</evidence>
<keyword evidence="3" id="KW-0520">NAD</keyword>
<dbReference type="AlphaFoldDB" id="A0A4R7US69"/>
<dbReference type="PROSITE" id="PS00061">
    <property type="entry name" value="ADH_SHORT"/>
    <property type="match status" value="1"/>
</dbReference>
<comment type="caution">
    <text evidence="5">The sequence shown here is derived from an EMBL/GenBank/DDBJ whole genome shotgun (WGS) entry which is preliminary data.</text>
</comment>
<dbReference type="Pfam" id="PF13561">
    <property type="entry name" value="adh_short_C2"/>
    <property type="match status" value="1"/>
</dbReference>
<dbReference type="PRINTS" id="PR00081">
    <property type="entry name" value="GDHRDH"/>
</dbReference>
<dbReference type="PANTHER" id="PTHR24321">
    <property type="entry name" value="DEHYDROGENASES, SHORT CHAIN"/>
    <property type="match status" value="1"/>
</dbReference>
<keyword evidence="2" id="KW-0560">Oxidoreductase</keyword>
<accession>A0A4R7US69</accession>
<dbReference type="PRINTS" id="PR00080">
    <property type="entry name" value="SDRFAMILY"/>
</dbReference>
<feature type="domain" description="Ketoreductase" evidence="4">
    <location>
        <begin position="6"/>
        <end position="181"/>
    </location>
</feature>
<dbReference type="OrthoDB" id="7064009at2"/>
<dbReference type="RefSeq" id="WP_133908899.1">
    <property type="nucleotide sequence ID" value="NZ_SOCP01000027.1"/>
</dbReference>
<dbReference type="SMART" id="SM00822">
    <property type="entry name" value="PKS_KR"/>
    <property type="match status" value="1"/>
</dbReference>
<comment type="similarity">
    <text evidence="1">Belongs to the short-chain dehydrogenases/reductases (SDR) family.</text>
</comment>
<keyword evidence="6" id="KW-1185">Reference proteome</keyword>
<dbReference type="Gene3D" id="3.40.50.720">
    <property type="entry name" value="NAD(P)-binding Rossmann-like Domain"/>
    <property type="match status" value="1"/>
</dbReference>
<proteinExistence type="inferred from homology"/>
<evidence type="ECO:0000256" key="3">
    <source>
        <dbReference type="ARBA" id="ARBA00023027"/>
    </source>
</evidence>
<organism evidence="5 6">
    <name type="scientific">Actinophytocola oryzae</name>
    <dbReference type="NCBI Taxonomy" id="502181"/>
    <lineage>
        <taxon>Bacteria</taxon>
        <taxon>Bacillati</taxon>
        <taxon>Actinomycetota</taxon>
        <taxon>Actinomycetes</taxon>
        <taxon>Pseudonocardiales</taxon>
        <taxon>Pseudonocardiaceae</taxon>
    </lineage>
</organism>
<reference evidence="5 6" key="1">
    <citation type="submission" date="2019-03" db="EMBL/GenBank/DDBJ databases">
        <title>Genomic Encyclopedia of Archaeal and Bacterial Type Strains, Phase II (KMG-II): from individual species to whole genera.</title>
        <authorList>
            <person name="Goeker M."/>
        </authorList>
    </citation>
    <scope>NUCLEOTIDE SEQUENCE [LARGE SCALE GENOMIC DNA]</scope>
    <source>
        <strain evidence="5 6">DSM 45499</strain>
    </source>
</reference>
<dbReference type="Proteomes" id="UP000294927">
    <property type="component" value="Unassembled WGS sequence"/>
</dbReference>
<name>A0A4R7US69_9PSEU</name>
<dbReference type="InterPro" id="IPR036291">
    <property type="entry name" value="NAD(P)-bd_dom_sf"/>
</dbReference>
<dbReference type="PANTHER" id="PTHR24321:SF8">
    <property type="entry name" value="ESTRADIOL 17-BETA-DEHYDROGENASE 8-RELATED"/>
    <property type="match status" value="1"/>
</dbReference>